<dbReference type="Proteomes" id="UP000297245">
    <property type="component" value="Unassembled WGS sequence"/>
</dbReference>
<evidence type="ECO:0000256" key="6">
    <source>
        <dbReference type="ARBA" id="ARBA00022839"/>
    </source>
</evidence>
<dbReference type="InterPro" id="IPR010347">
    <property type="entry name" value="Tdp1"/>
</dbReference>
<protein>
    <submittedName>
        <fullName evidence="12">Uncharacterized protein</fullName>
    </submittedName>
</protein>
<feature type="compositionally biased region" description="Polar residues" evidence="11">
    <location>
        <begin position="1"/>
        <end position="19"/>
    </location>
</feature>
<dbReference type="Gene3D" id="3.30.870.10">
    <property type="entry name" value="Endonuclease Chain A"/>
    <property type="match status" value="1"/>
</dbReference>
<proteinExistence type="inferred from homology"/>
<organism evidence="12 13">
    <name type="scientific">Dendrothele bispora (strain CBS 962.96)</name>
    <dbReference type="NCBI Taxonomy" id="1314807"/>
    <lineage>
        <taxon>Eukaryota</taxon>
        <taxon>Fungi</taxon>
        <taxon>Dikarya</taxon>
        <taxon>Basidiomycota</taxon>
        <taxon>Agaricomycotina</taxon>
        <taxon>Agaricomycetes</taxon>
        <taxon>Agaricomycetidae</taxon>
        <taxon>Agaricales</taxon>
        <taxon>Agaricales incertae sedis</taxon>
        <taxon>Dendrothele</taxon>
    </lineage>
</organism>
<feature type="region of interest" description="Disordered" evidence="11">
    <location>
        <begin position="1"/>
        <end position="42"/>
    </location>
</feature>
<dbReference type="SUPFAM" id="SSF56024">
    <property type="entry name" value="Phospholipase D/nuclease"/>
    <property type="match status" value="1"/>
</dbReference>
<dbReference type="EMBL" id="ML180362">
    <property type="protein sequence ID" value="THU77695.1"/>
    <property type="molecule type" value="Genomic_DNA"/>
</dbReference>
<dbReference type="Pfam" id="PF06087">
    <property type="entry name" value="Tyr-DNA_phospho"/>
    <property type="match status" value="1"/>
</dbReference>
<evidence type="ECO:0000256" key="2">
    <source>
        <dbReference type="ARBA" id="ARBA00010205"/>
    </source>
</evidence>
<comment type="subcellular location">
    <subcellularLocation>
        <location evidence="1">Nucleus</location>
    </subcellularLocation>
</comment>
<comment type="similarity">
    <text evidence="2">Belongs to the tyrosyl-DNA phosphodiesterase family.</text>
</comment>
<evidence type="ECO:0000313" key="13">
    <source>
        <dbReference type="Proteomes" id="UP000297245"/>
    </source>
</evidence>
<dbReference type="GO" id="GO:0003690">
    <property type="term" value="F:double-stranded DNA binding"/>
    <property type="evidence" value="ECO:0007669"/>
    <property type="project" value="TreeGrafter"/>
</dbReference>
<keyword evidence="4" id="KW-0227">DNA damage</keyword>
<evidence type="ECO:0000256" key="1">
    <source>
        <dbReference type="ARBA" id="ARBA00004123"/>
    </source>
</evidence>
<dbReference type="PANTHER" id="PTHR12415">
    <property type="entry name" value="TYROSYL-DNA PHOSPHODIESTERASE 1"/>
    <property type="match status" value="1"/>
</dbReference>
<accession>A0A4V4HB22</accession>
<keyword evidence="6" id="KW-0269">Exonuclease</keyword>
<dbReference type="GO" id="GO:0003697">
    <property type="term" value="F:single-stranded DNA binding"/>
    <property type="evidence" value="ECO:0007669"/>
    <property type="project" value="TreeGrafter"/>
</dbReference>
<evidence type="ECO:0000256" key="7">
    <source>
        <dbReference type="ARBA" id="ARBA00023204"/>
    </source>
</evidence>
<dbReference type="GO" id="GO:0005634">
    <property type="term" value="C:nucleus"/>
    <property type="evidence" value="ECO:0007669"/>
    <property type="project" value="UniProtKB-SubCell"/>
</dbReference>
<evidence type="ECO:0000256" key="5">
    <source>
        <dbReference type="ARBA" id="ARBA00022801"/>
    </source>
</evidence>
<evidence type="ECO:0000256" key="3">
    <source>
        <dbReference type="ARBA" id="ARBA00022722"/>
    </source>
</evidence>
<gene>
    <name evidence="12" type="ORF">K435DRAFT_877517</name>
</gene>
<dbReference type="GO" id="GO:0004527">
    <property type="term" value="F:exonuclease activity"/>
    <property type="evidence" value="ECO:0007669"/>
    <property type="project" value="UniProtKB-KW"/>
</dbReference>
<evidence type="ECO:0000256" key="9">
    <source>
        <dbReference type="PIRSR" id="PIRSR610347-1"/>
    </source>
</evidence>
<dbReference type="GO" id="GO:0017005">
    <property type="term" value="F:3'-tyrosyl-DNA phosphodiesterase activity"/>
    <property type="evidence" value="ECO:0007669"/>
    <property type="project" value="TreeGrafter"/>
</dbReference>
<dbReference type="GO" id="GO:0006281">
    <property type="term" value="P:DNA repair"/>
    <property type="evidence" value="ECO:0007669"/>
    <property type="project" value="UniProtKB-KW"/>
</dbReference>
<dbReference type="PANTHER" id="PTHR12415:SF0">
    <property type="entry name" value="TYROSYL-DNA PHOSPHODIESTERASE 1"/>
    <property type="match status" value="1"/>
</dbReference>
<evidence type="ECO:0000256" key="10">
    <source>
        <dbReference type="PIRSR" id="PIRSR610347-2"/>
    </source>
</evidence>
<feature type="active site" description="Nucleophile" evidence="9">
    <location>
        <position position="121"/>
    </location>
</feature>
<dbReference type="OrthoDB" id="3042265at2759"/>
<name>A0A4V4HB22_DENBC</name>
<keyword evidence="3" id="KW-0540">Nuclease</keyword>
<evidence type="ECO:0000256" key="11">
    <source>
        <dbReference type="SAM" id="MobiDB-lite"/>
    </source>
</evidence>
<evidence type="ECO:0000256" key="4">
    <source>
        <dbReference type="ARBA" id="ARBA00022763"/>
    </source>
</evidence>
<feature type="binding site" evidence="10">
    <location>
        <position position="123"/>
    </location>
    <ligand>
        <name>substrate</name>
    </ligand>
</feature>
<dbReference type="AlphaFoldDB" id="A0A4V4HB22"/>
<keyword evidence="13" id="KW-1185">Reference proteome</keyword>
<keyword evidence="8" id="KW-0539">Nucleus</keyword>
<sequence>MSNRSATSARPAVNGNQVENGELFWNGELRPTAVQGAEPREDEKPTIRLTQILGKKSDISFVILSTYALDLPWLYSLFDPAVPVILVTHPTDARAQTSLKNVQPNWIKTTPVLRAGLGVMHMKFMLV</sequence>
<keyword evidence="5" id="KW-0378">Hydrolase</keyword>
<evidence type="ECO:0000256" key="8">
    <source>
        <dbReference type="ARBA" id="ARBA00023242"/>
    </source>
</evidence>
<keyword evidence="7" id="KW-0234">DNA repair</keyword>
<reference evidence="12 13" key="1">
    <citation type="journal article" date="2019" name="Nat. Ecol. Evol.">
        <title>Megaphylogeny resolves global patterns of mushroom evolution.</title>
        <authorList>
            <person name="Varga T."/>
            <person name="Krizsan K."/>
            <person name="Foldi C."/>
            <person name="Dima B."/>
            <person name="Sanchez-Garcia M."/>
            <person name="Sanchez-Ramirez S."/>
            <person name="Szollosi G.J."/>
            <person name="Szarkandi J.G."/>
            <person name="Papp V."/>
            <person name="Albert L."/>
            <person name="Andreopoulos W."/>
            <person name="Angelini C."/>
            <person name="Antonin V."/>
            <person name="Barry K.W."/>
            <person name="Bougher N.L."/>
            <person name="Buchanan P."/>
            <person name="Buyck B."/>
            <person name="Bense V."/>
            <person name="Catcheside P."/>
            <person name="Chovatia M."/>
            <person name="Cooper J."/>
            <person name="Damon W."/>
            <person name="Desjardin D."/>
            <person name="Finy P."/>
            <person name="Geml J."/>
            <person name="Haridas S."/>
            <person name="Hughes K."/>
            <person name="Justo A."/>
            <person name="Karasinski D."/>
            <person name="Kautmanova I."/>
            <person name="Kiss B."/>
            <person name="Kocsube S."/>
            <person name="Kotiranta H."/>
            <person name="LaButti K.M."/>
            <person name="Lechner B.E."/>
            <person name="Liimatainen K."/>
            <person name="Lipzen A."/>
            <person name="Lukacs Z."/>
            <person name="Mihaltcheva S."/>
            <person name="Morgado L.N."/>
            <person name="Niskanen T."/>
            <person name="Noordeloos M.E."/>
            <person name="Ohm R.A."/>
            <person name="Ortiz-Santana B."/>
            <person name="Ovrebo C."/>
            <person name="Racz N."/>
            <person name="Riley R."/>
            <person name="Savchenko A."/>
            <person name="Shiryaev A."/>
            <person name="Soop K."/>
            <person name="Spirin V."/>
            <person name="Szebenyi C."/>
            <person name="Tomsovsky M."/>
            <person name="Tulloss R.E."/>
            <person name="Uehling J."/>
            <person name="Grigoriev I.V."/>
            <person name="Vagvolgyi C."/>
            <person name="Papp T."/>
            <person name="Martin F.M."/>
            <person name="Miettinen O."/>
            <person name="Hibbett D.S."/>
            <person name="Nagy L.G."/>
        </authorList>
    </citation>
    <scope>NUCLEOTIDE SEQUENCE [LARGE SCALE GENOMIC DNA]</scope>
    <source>
        <strain evidence="12 13">CBS 962.96</strain>
    </source>
</reference>
<evidence type="ECO:0000313" key="12">
    <source>
        <dbReference type="EMBL" id="THU77695.1"/>
    </source>
</evidence>